<dbReference type="AlphaFoldDB" id="A0A1C3NX08"/>
<gene>
    <name evidence="5" type="ORF">FDG2_2096</name>
</gene>
<evidence type="ECO:0000256" key="2">
    <source>
        <dbReference type="ARBA" id="ARBA00022857"/>
    </source>
</evidence>
<keyword evidence="6" id="KW-1185">Reference proteome</keyword>
<evidence type="ECO:0000313" key="5">
    <source>
        <dbReference type="EMBL" id="SBW21707.1"/>
    </source>
</evidence>
<evidence type="ECO:0000313" key="6">
    <source>
        <dbReference type="Proteomes" id="UP000199013"/>
    </source>
</evidence>
<organism evidence="5 6">
    <name type="scientific">Candidatus Protofrankia californiensis</name>
    <dbReference type="NCBI Taxonomy" id="1839754"/>
    <lineage>
        <taxon>Bacteria</taxon>
        <taxon>Bacillati</taxon>
        <taxon>Actinomycetota</taxon>
        <taxon>Actinomycetes</taxon>
        <taxon>Frankiales</taxon>
        <taxon>Frankiaceae</taxon>
        <taxon>Protofrankia</taxon>
    </lineage>
</organism>
<protein>
    <submittedName>
        <fullName evidence="5">Bifunctional deaminase-reductase domain-containing protein</fullName>
    </submittedName>
</protein>
<dbReference type="InterPro" id="IPR050765">
    <property type="entry name" value="Riboflavin_Biosynth_HTPR"/>
</dbReference>
<dbReference type="Pfam" id="PF01872">
    <property type="entry name" value="RibD_C"/>
    <property type="match status" value="1"/>
</dbReference>
<accession>A0A1C3NX08</accession>
<feature type="domain" description="Bacterial bifunctional deaminase-reductase C-terminal" evidence="4">
    <location>
        <begin position="5"/>
        <end position="218"/>
    </location>
</feature>
<dbReference type="PANTHER" id="PTHR38011">
    <property type="entry name" value="DIHYDROFOLATE REDUCTASE FAMILY PROTEIN (AFU_ORTHOLOGUE AFUA_8G06820)"/>
    <property type="match status" value="1"/>
</dbReference>
<dbReference type="Gene3D" id="3.40.430.10">
    <property type="entry name" value="Dihydrofolate Reductase, subunit A"/>
    <property type="match status" value="1"/>
</dbReference>
<dbReference type="EMBL" id="FLUV01000873">
    <property type="protein sequence ID" value="SBW21707.1"/>
    <property type="molecule type" value="Genomic_DNA"/>
</dbReference>
<dbReference type="InterPro" id="IPR024072">
    <property type="entry name" value="DHFR-like_dom_sf"/>
</dbReference>
<evidence type="ECO:0000259" key="4">
    <source>
        <dbReference type="Pfam" id="PF01872"/>
    </source>
</evidence>
<comment type="pathway">
    <text evidence="1">Cofactor biosynthesis; riboflavin biosynthesis.</text>
</comment>
<reference evidence="6" key="1">
    <citation type="submission" date="2016-02" db="EMBL/GenBank/DDBJ databases">
        <authorList>
            <person name="Wibberg D."/>
        </authorList>
    </citation>
    <scope>NUCLEOTIDE SEQUENCE [LARGE SCALE GENOMIC DNA]</scope>
</reference>
<dbReference type="GO" id="GO:0008703">
    <property type="term" value="F:5-amino-6-(5-phosphoribosylamino)uracil reductase activity"/>
    <property type="evidence" value="ECO:0007669"/>
    <property type="project" value="InterPro"/>
</dbReference>
<evidence type="ECO:0000256" key="3">
    <source>
        <dbReference type="ARBA" id="ARBA00023002"/>
    </source>
</evidence>
<proteinExistence type="predicted"/>
<keyword evidence="2" id="KW-0521">NADP</keyword>
<dbReference type="InterPro" id="IPR002734">
    <property type="entry name" value="RibDG_C"/>
</dbReference>
<dbReference type="Proteomes" id="UP000199013">
    <property type="component" value="Unassembled WGS sequence"/>
</dbReference>
<name>A0A1C3NX08_9ACTN</name>
<evidence type="ECO:0000256" key="1">
    <source>
        <dbReference type="ARBA" id="ARBA00005104"/>
    </source>
</evidence>
<sequence>MTERPHVLLSVAASVDGYIDDATDQRLLLSNDADFDRVDEVRASVDAILVGANTIRRDSPRLLVRSAARREERVARGLPESPIKVTLTGRGGLDPTASFFTAGQVEKIVYTASPAADKIRERLAGVASVVDAGDPPDLNVVLADLVSRGVRRLMVEGGGMIHTQFLAAGLADEIHLVIAPFFIGDPAAPRFVGNGTFPYHAGHRMELAEVRRIGDVVLLRYLLG</sequence>
<keyword evidence="3" id="KW-0560">Oxidoreductase</keyword>
<dbReference type="PANTHER" id="PTHR38011:SF7">
    <property type="entry name" value="2,5-DIAMINO-6-RIBOSYLAMINO-4(3H)-PYRIMIDINONE 5'-PHOSPHATE REDUCTASE"/>
    <property type="match status" value="1"/>
</dbReference>
<dbReference type="GO" id="GO:0009231">
    <property type="term" value="P:riboflavin biosynthetic process"/>
    <property type="evidence" value="ECO:0007669"/>
    <property type="project" value="InterPro"/>
</dbReference>
<dbReference type="SUPFAM" id="SSF53597">
    <property type="entry name" value="Dihydrofolate reductase-like"/>
    <property type="match status" value="1"/>
</dbReference>